<sequence length="387" mass="45330">MNMDFSNLIQPKMIQNIKVNPDIFDEYSEVNRLIIIGNGFDLAHGLKTSFKDFIKDYLVQILNNIKNNLSHKDELISLQSIVIYSDLNRSFSSLDDIKILELFEDILKRDQIIIHKNSELLERILKSIKDKSWVDIELDFFHILKEASMKSNEKRIIKINEDLNSLKIILKNYLLEQVKNTSVKTSSNLLKQFIQKISKEETSPNTLKKNLYPKSICFLNFNYTSLPLEYIKQIKNIPTNQIPIHGELKGDDMSTQGLVFGYGDELDDDYLKFENMNNDSLFENIKSFKYLHFNHYRDLLEFINSKPFQVHIYGHSCGLSDRTLLNTVFENENCISIKLFYHKWNAGDDFEKKTYAISRHFKSKSDLRAKVVNRTKCEAMIQPKTEP</sequence>
<dbReference type="Pfam" id="PF14253">
    <property type="entry name" value="AbiH"/>
    <property type="match status" value="1"/>
</dbReference>
<reference evidence="2" key="1">
    <citation type="journal article" date="2019" name="Int. J. Syst. Evol. Microbiol.">
        <title>The Global Catalogue of Microorganisms (GCM) 10K type strain sequencing project: providing services to taxonomists for standard genome sequencing and annotation.</title>
        <authorList>
            <consortium name="The Broad Institute Genomics Platform"/>
            <consortium name="The Broad Institute Genome Sequencing Center for Infectious Disease"/>
            <person name="Wu L."/>
            <person name="Ma J."/>
        </authorList>
    </citation>
    <scope>NUCLEOTIDE SEQUENCE [LARGE SCALE GENOMIC DNA]</scope>
    <source>
        <strain evidence="2">CGMCC 1.12479</strain>
    </source>
</reference>
<evidence type="ECO:0000313" key="2">
    <source>
        <dbReference type="Proteomes" id="UP000635885"/>
    </source>
</evidence>
<accession>A0ABQ1MFV1</accession>
<comment type="caution">
    <text evidence="1">The sequence shown here is derived from an EMBL/GenBank/DDBJ whole genome shotgun (WGS) entry which is preliminary data.</text>
</comment>
<evidence type="ECO:0000313" key="1">
    <source>
        <dbReference type="EMBL" id="GGC38392.1"/>
    </source>
</evidence>
<dbReference type="InterPro" id="IPR025935">
    <property type="entry name" value="AbiH"/>
</dbReference>
<protein>
    <recommendedName>
        <fullName evidence="3">Bacteriophage abortive infection AbiH</fullName>
    </recommendedName>
</protein>
<dbReference type="Proteomes" id="UP000635885">
    <property type="component" value="Unassembled WGS sequence"/>
</dbReference>
<dbReference type="EMBL" id="BMFD01000005">
    <property type="protein sequence ID" value="GGC38392.1"/>
    <property type="molecule type" value="Genomic_DNA"/>
</dbReference>
<evidence type="ECO:0008006" key="3">
    <source>
        <dbReference type="Google" id="ProtNLM"/>
    </source>
</evidence>
<proteinExistence type="predicted"/>
<keyword evidence="2" id="KW-1185">Reference proteome</keyword>
<organism evidence="1 2">
    <name type="scientific">Belliella aquatica</name>
    <dbReference type="NCBI Taxonomy" id="1323734"/>
    <lineage>
        <taxon>Bacteria</taxon>
        <taxon>Pseudomonadati</taxon>
        <taxon>Bacteroidota</taxon>
        <taxon>Cytophagia</taxon>
        <taxon>Cytophagales</taxon>
        <taxon>Cyclobacteriaceae</taxon>
        <taxon>Belliella</taxon>
    </lineage>
</organism>
<name>A0ABQ1MFV1_9BACT</name>
<gene>
    <name evidence="1" type="ORF">GCM10010993_16530</name>
</gene>